<sequence>MTRFFDSHAWNVRNRDAAAAVLRAFGLDRAGGSGPGYLSAEVADVTVRAGCPTGLAASQGGSAVDPSWLGGGDVPQPAAPGPESA</sequence>
<dbReference type="Proteomes" id="UP000661507">
    <property type="component" value="Unassembled WGS sequence"/>
</dbReference>
<protein>
    <submittedName>
        <fullName evidence="2">Uncharacterized protein</fullName>
    </submittedName>
</protein>
<name>A0A917NYI6_9PROT</name>
<dbReference type="AlphaFoldDB" id="A0A917NYI6"/>
<evidence type="ECO:0000256" key="1">
    <source>
        <dbReference type="SAM" id="MobiDB-lite"/>
    </source>
</evidence>
<comment type="caution">
    <text evidence="2">The sequence shown here is derived from an EMBL/GenBank/DDBJ whole genome shotgun (WGS) entry which is preliminary data.</text>
</comment>
<reference evidence="2" key="1">
    <citation type="journal article" date="2014" name="Int. J. Syst. Evol. Microbiol.">
        <title>Complete genome sequence of Corynebacterium casei LMG S-19264T (=DSM 44701T), isolated from a smear-ripened cheese.</title>
        <authorList>
            <consortium name="US DOE Joint Genome Institute (JGI-PGF)"/>
            <person name="Walter F."/>
            <person name="Albersmeier A."/>
            <person name="Kalinowski J."/>
            <person name="Ruckert C."/>
        </authorList>
    </citation>
    <scope>NUCLEOTIDE SEQUENCE</scope>
    <source>
        <strain evidence="2">CGMCC 1.3617</strain>
    </source>
</reference>
<proteinExistence type="predicted"/>
<dbReference type="EMBL" id="BMKW01000020">
    <property type="protein sequence ID" value="GGJ40943.1"/>
    <property type="molecule type" value="Genomic_DNA"/>
</dbReference>
<keyword evidence="3" id="KW-1185">Reference proteome</keyword>
<evidence type="ECO:0000313" key="3">
    <source>
        <dbReference type="Proteomes" id="UP000661507"/>
    </source>
</evidence>
<dbReference type="RefSeq" id="WP_188973045.1">
    <property type="nucleotide sequence ID" value="NZ_BMKW01000020.1"/>
</dbReference>
<reference evidence="2" key="2">
    <citation type="submission" date="2020-09" db="EMBL/GenBank/DDBJ databases">
        <authorList>
            <person name="Sun Q."/>
            <person name="Zhou Y."/>
        </authorList>
    </citation>
    <scope>NUCLEOTIDE SEQUENCE</scope>
    <source>
        <strain evidence="2">CGMCC 1.3617</strain>
    </source>
</reference>
<evidence type="ECO:0000313" key="2">
    <source>
        <dbReference type="EMBL" id="GGJ40943.1"/>
    </source>
</evidence>
<organism evidence="2 3">
    <name type="scientific">Neoroseomonas lacus</name>
    <dbReference type="NCBI Taxonomy" id="287609"/>
    <lineage>
        <taxon>Bacteria</taxon>
        <taxon>Pseudomonadati</taxon>
        <taxon>Pseudomonadota</taxon>
        <taxon>Alphaproteobacteria</taxon>
        <taxon>Acetobacterales</taxon>
        <taxon>Acetobacteraceae</taxon>
        <taxon>Neoroseomonas</taxon>
    </lineage>
</organism>
<feature type="region of interest" description="Disordered" evidence="1">
    <location>
        <begin position="57"/>
        <end position="85"/>
    </location>
</feature>
<accession>A0A917NYI6</accession>
<gene>
    <name evidence="2" type="ORF">GCM10011320_55740</name>
</gene>